<dbReference type="SUPFAM" id="SSF52402">
    <property type="entry name" value="Adenine nucleotide alpha hydrolases-like"/>
    <property type="match status" value="1"/>
</dbReference>
<dbReference type="GO" id="GO:0005737">
    <property type="term" value="C:cytoplasm"/>
    <property type="evidence" value="ECO:0007669"/>
    <property type="project" value="UniProtKB-SubCell"/>
</dbReference>
<name>A0A645AIT8_9ZZZZ</name>
<dbReference type="GO" id="GO:0008033">
    <property type="term" value="P:tRNA processing"/>
    <property type="evidence" value="ECO:0007669"/>
    <property type="project" value="UniProtKB-KW"/>
</dbReference>
<evidence type="ECO:0000256" key="3">
    <source>
        <dbReference type="ARBA" id="ARBA00022694"/>
    </source>
</evidence>
<keyword evidence="5" id="KW-0067">ATP-binding</keyword>
<dbReference type="Gene3D" id="3.40.50.620">
    <property type="entry name" value="HUPs"/>
    <property type="match status" value="1"/>
</dbReference>
<dbReference type="SUPFAM" id="SSF56037">
    <property type="entry name" value="PheT/TilS domain"/>
    <property type="match status" value="1"/>
</dbReference>
<dbReference type="GO" id="GO:0005524">
    <property type="term" value="F:ATP binding"/>
    <property type="evidence" value="ECO:0007669"/>
    <property type="project" value="UniProtKB-KW"/>
</dbReference>
<dbReference type="Pfam" id="PF11734">
    <property type="entry name" value="TilS_C"/>
    <property type="match status" value="1"/>
</dbReference>
<feature type="domain" description="Lysidine-tRNA(Ile) synthetase C-terminal" evidence="6">
    <location>
        <begin position="203"/>
        <end position="275"/>
    </location>
</feature>
<sequence length="279" mass="32317">MLCVTRSEIENYLMEREIPFRTDHTNYEDIYTRNYIRLNVLPMLQKLNPSVSESIFRTSENLAEAEKVYKKAVDADIKVVLKDNKIDIEKLKQTASPSSVLFEILSPLGFHPSVIDDVKNGLNALPGKVFYSPAYRLIKDRICFLIDKIEKSESDNQSYFIDAVSQEISNPIGLDIKLTDVPKSICKNNNMLYADAAKLRFPLKLRKWQTSDWFIPFGMKGKKKLSDFFINQKFNLIEKEETWILLSGEDVVWVVGHRPDNRFRITSKTKSVLQIELKN</sequence>
<dbReference type="AlphaFoldDB" id="A0A645AIT8"/>
<comment type="caution">
    <text evidence="7">The sequence shown here is derived from an EMBL/GenBank/DDBJ whole genome shotgun (WGS) entry which is preliminary data.</text>
</comment>
<reference evidence="7" key="1">
    <citation type="submission" date="2019-08" db="EMBL/GenBank/DDBJ databases">
        <authorList>
            <person name="Kucharzyk K."/>
            <person name="Murdoch R.W."/>
            <person name="Higgins S."/>
            <person name="Loffler F."/>
        </authorList>
    </citation>
    <scope>NUCLEOTIDE SEQUENCE</scope>
</reference>
<evidence type="ECO:0000256" key="4">
    <source>
        <dbReference type="ARBA" id="ARBA00022741"/>
    </source>
</evidence>
<evidence type="ECO:0000256" key="5">
    <source>
        <dbReference type="ARBA" id="ARBA00022840"/>
    </source>
</evidence>
<evidence type="ECO:0000259" key="6">
    <source>
        <dbReference type="SMART" id="SM00977"/>
    </source>
</evidence>
<evidence type="ECO:0000256" key="1">
    <source>
        <dbReference type="ARBA" id="ARBA00004496"/>
    </source>
</evidence>
<dbReference type="Pfam" id="PF01171">
    <property type="entry name" value="ATP_bind_3"/>
    <property type="match status" value="1"/>
</dbReference>
<dbReference type="PANTHER" id="PTHR43033">
    <property type="entry name" value="TRNA(ILE)-LYSIDINE SYNTHASE-RELATED"/>
    <property type="match status" value="1"/>
</dbReference>
<dbReference type="NCBIfam" id="TIGR02433">
    <property type="entry name" value="lysidine_TilS_C"/>
    <property type="match status" value="1"/>
</dbReference>
<dbReference type="PANTHER" id="PTHR43033:SF1">
    <property type="entry name" value="TRNA(ILE)-LYSIDINE SYNTHASE-RELATED"/>
    <property type="match status" value="1"/>
</dbReference>
<dbReference type="InterPro" id="IPR011063">
    <property type="entry name" value="TilS/TtcA_N"/>
</dbReference>
<comment type="subcellular location">
    <subcellularLocation>
        <location evidence="1">Cytoplasm</location>
    </subcellularLocation>
</comment>
<dbReference type="InterPro" id="IPR012796">
    <property type="entry name" value="Lysidine-tRNA-synth_C"/>
</dbReference>
<evidence type="ECO:0000256" key="2">
    <source>
        <dbReference type="ARBA" id="ARBA00022598"/>
    </source>
</evidence>
<accession>A0A645AIT8</accession>
<dbReference type="InterPro" id="IPR014729">
    <property type="entry name" value="Rossmann-like_a/b/a_fold"/>
</dbReference>
<keyword evidence="3" id="KW-0819">tRNA processing</keyword>
<protein>
    <submittedName>
        <fullName evidence="7">tRNA(Ile)-lysidine synthase</fullName>
        <ecNumber evidence="7">6.3.4.19</ecNumber>
    </submittedName>
</protein>
<dbReference type="EMBL" id="VSSQ01014097">
    <property type="protein sequence ID" value="MPM52937.1"/>
    <property type="molecule type" value="Genomic_DNA"/>
</dbReference>
<proteinExistence type="predicted"/>
<organism evidence="7">
    <name type="scientific">bioreactor metagenome</name>
    <dbReference type="NCBI Taxonomy" id="1076179"/>
    <lineage>
        <taxon>unclassified sequences</taxon>
        <taxon>metagenomes</taxon>
        <taxon>ecological metagenomes</taxon>
    </lineage>
</organism>
<keyword evidence="4" id="KW-0547">Nucleotide-binding</keyword>
<dbReference type="SMART" id="SM00977">
    <property type="entry name" value="TilS_C"/>
    <property type="match status" value="1"/>
</dbReference>
<keyword evidence="2 7" id="KW-0436">Ligase</keyword>
<evidence type="ECO:0000313" key="7">
    <source>
        <dbReference type="EMBL" id="MPM52937.1"/>
    </source>
</evidence>
<gene>
    <name evidence="7" type="primary">tilS_28</name>
    <name evidence="7" type="ORF">SDC9_99701</name>
</gene>
<dbReference type="GO" id="GO:0032267">
    <property type="term" value="F:tRNA(Ile)-lysidine synthase activity"/>
    <property type="evidence" value="ECO:0007669"/>
    <property type="project" value="UniProtKB-EC"/>
</dbReference>
<dbReference type="EC" id="6.3.4.19" evidence="7"/>
<dbReference type="InterPro" id="IPR012094">
    <property type="entry name" value="tRNA_Ile_lys_synt"/>
</dbReference>